<dbReference type="InterPro" id="IPR036020">
    <property type="entry name" value="WW_dom_sf"/>
</dbReference>
<dbReference type="EMBL" id="JADGJH010000780">
    <property type="protein sequence ID" value="KAJ3122821.1"/>
    <property type="molecule type" value="Genomic_DNA"/>
</dbReference>
<comment type="caution">
    <text evidence="3">The sequence shown here is derived from an EMBL/GenBank/DDBJ whole genome shotgun (WGS) entry which is preliminary data.</text>
</comment>
<feature type="domain" description="WW" evidence="2">
    <location>
        <begin position="53"/>
        <end position="87"/>
    </location>
</feature>
<dbReference type="InterPro" id="IPR050452">
    <property type="entry name" value="Metacaspase"/>
</dbReference>
<organism evidence="3 4">
    <name type="scientific">Physocladia obscura</name>
    <dbReference type="NCBI Taxonomy" id="109957"/>
    <lineage>
        <taxon>Eukaryota</taxon>
        <taxon>Fungi</taxon>
        <taxon>Fungi incertae sedis</taxon>
        <taxon>Chytridiomycota</taxon>
        <taxon>Chytridiomycota incertae sedis</taxon>
        <taxon>Chytridiomycetes</taxon>
        <taxon>Chytridiales</taxon>
        <taxon>Chytriomycetaceae</taxon>
        <taxon>Physocladia</taxon>
    </lineage>
</organism>
<dbReference type="Pfam" id="PF00397">
    <property type="entry name" value="WW"/>
    <property type="match status" value="1"/>
</dbReference>
<proteinExistence type="inferred from homology"/>
<evidence type="ECO:0000313" key="4">
    <source>
        <dbReference type="Proteomes" id="UP001211907"/>
    </source>
</evidence>
<gene>
    <name evidence="3" type="ORF">HK100_011836</name>
</gene>
<dbReference type="PANTHER" id="PTHR48104">
    <property type="entry name" value="METACASPASE-4"/>
    <property type="match status" value="1"/>
</dbReference>
<name>A0AAD5T3J8_9FUNG</name>
<evidence type="ECO:0000259" key="2">
    <source>
        <dbReference type="PROSITE" id="PS50020"/>
    </source>
</evidence>
<dbReference type="AlphaFoldDB" id="A0AAD5T3J8"/>
<dbReference type="GO" id="GO:0005737">
    <property type="term" value="C:cytoplasm"/>
    <property type="evidence" value="ECO:0007669"/>
    <property type="project" value="TreeGrafter"/>
</dbReference>
<dbReference type="InterPro" id="IPR001202">
    <property type="entry name" value="WW_dom"/>
</dbReference>
<dbReference type="Proteomes" id="UP001211907">
    <property type="component" value="Unassembled WGS sequence"/>
</dbReference>
<reference evidence="3" key="1">
    <citation type="submission" date="2020-05" db="EMBL/GenBank/DDBJ databases">
        <title>Phylogenomic resolution of chytrid fungi.</title>
        <authorList>
            <person name="Stajich J.E."/>
            <person name="Amses K."/>
            <person name="Simmons R."/>
            <person name="Seto K."/>
            <person name="Myers J."/>
            <person name="Bonds A."/>
            <person name="Quandt C.A."/>
            <person name="Barry K."/>
            <person name="Liu P."/>
            <person name="Grigoriev I."/>
            <person name="Longcore J.E."/>
            <person name="James T.Y."/>
        </authorList>
    </citation>
    <scope>NUCLEOTIDE SEQUENCE</scope>
    <source>
        <strain evidence="3">JEL0513</strain>
    </source>
</reference>
<evidence type="ECO:0000313" key="3">
    <source>
        <dbReference type="EMBL" id="KAJ3122821.1"/>
    </source>
</evidence>
<dbReference type="GO" id="GO:0004197">
    <property type="term" value="F:cysteine-type endopeptidase activity"/>
    <property type="evidence" value="ECO:0007669"/>
    <property type="project" value="InterPro"/>
</dbReference>
<sequence length="444" mass="49817">MDQLFGKLQNILAPQNSQKQHQQYQEYYSQQQHQQHTGQQFQQQQQQYYPQQQTLPPGWTALFSAQYNSYYYYNSVTGETQWTHPIAQVQCVPDQLYRQQAYQQQPYQQQAQQPQTHQQLPLQQQFVPNGRKKALLVGINYTGSKHALAGCINDALNLREFISQNYGYPTTSDAMLLMTDDHRNINPRFLPTSRNLLAAFYWLVSGSQPGDQLFFSYSGHGGQIPDDDGDRESGLDSTICPLDFESVGQIRSDDLHRYLVAALPHGVKLTVIMDCCHSGTVMELPYTYRPDENGKMSQIDFVKKGAVIVAGVGKLLQGGFSMNKLNDAKLLFSEAKSLASMFEGGDSTNEQGYKQESFNENSGAPKQVFCLSGCQDVQTSADTSFNGQASGALTYAVLNTLQGHPQLSYEQLLMRLRGFMKGKFSQVPQLSCGIPANPNSLFTI</sequence>
<protein>
    <recommendedName>
        <fullName evidence="2">WW domain-containing protein</fullName>
    </recommendedName>
</protein>
<keyword evidence="4" id="KW-1185">Reference proteome</keyword>
<evidence type="ECO:0000256" key="1">
    <source>
        <dbReference type="ARBA" id="ARBA00009005"/>
    </source>
</evidence>
<dbReference type="InterPro" id="IPR011600">
    <property type="entry name" value="Pept_C14_caspase"/>
</dbReference>
<accession>A0AAD5T3J8</accession>
<dbReference type="PROSITE" id="PS50020">
    <property type="entry name" value="WW_DOMAIN_2"/>
    <property type="match status" value="1"/>
</dbReference>
<dbReference type="SMART" id="SM00456">
    <property type="entry name" value="WW"/>
    <property type="match status" value="1"/>
</dbReference>
<dbReference type="Gene3D" id="3.40.50.12660">
    <property type="match status" value="2"/>
</dbReference>
<dbReference type="PANTHER" id="PTHR48104:SF30">
    <property type="entry name" value="METACASPASE-1"/>
    <property type="match status" value="1"/>
</dbReference>
<dbReference type="Pfam" id="PF00656">
    <property type="entry name" value="Peptidase_C14"/>
    <property type="match status" value="1"/>
</dbReference>
<comment type="similarity">
    <text evidence="1">Belongs to the peptidase C14B family.</text>
</comment>
<dbReference type="SUPFAM" id="SSF51045">
    <property type="entry name" value="WW domain"/>
    <property type="match status" value="1"/>
</dbReference>
<dbReference type="PROSITE" id="PS01159">
    <property type="entry name" value="WW_DOMAIN_1"/>
    <property type="match status" value="1"/>
</dbReference>
<dbReference type="GO" id="GO:0006508">
    <property type="term" value="P:proteolysis"/>
    <property type="evidence" value="ECO:0007669"/>
    <property type="project" value="InterPro"/>
</dbReference>